<evidence type="ECO:0000313" key="1">
    <source>
        <dbReference type="EMBL" id="KAL3425429.1"/>
    </source>
</evidence>
<dbReference type="EMBL" id="JBFCZG010000002">
    <property type="protein sequence ID" value="KAL3425429.1"/>
    <property type="molecule type" value="Genomic_DNA"/>
</dbReference>
<gene>
    <name evidence="1" type="ORF">PVAG01_02220</name>
</gene>
<name>A0ABR4PPX9_9HELO</name>
<comment type="caution">
    <text evidence="1">The sequence shown here is derived from an EMBL/GenBank/DDBJ whole genome shotgun (WGS) entry which is preliminary data.</text>
</comment>
<dbReference type="Proteomes" id="UP001629113">
    <property type="component" value="Unassembled WGS sequence"/>
</dbReference>
<accession>A0ABR4PPX9</accession>
<keyword evidence="2" id="KW-1185">Reference proteome</keyword>
<organism evidence="1 2">
    <name type="scientific">Phlyctema vagabunda</name>
    <dbReference type="NCBI Taxonomy" id="108571"/>
    <lineage>
        <taxon>Eukaryota</taxon>
        <taxon>Fungi</taxon>
        <taxon>Dikarya</taxon>
        <taxon>Ascomycota</taxon>
        <taxon>Pezizomycotina</taxon>
        <taxon>Leotiomycetes</taxon>
        <taxon>Helotiales</taxon>
        <taxon>Dermateaceae</taxon>
        <taxon>Phlyctema</taxon>
    </lineage>
</organism>
<proteinExistence type="predicted"/>
<reference evidence="1 2" key="1">
    <citation type="submission" date="2024-06" db="EMBL/GenBank/DDBJ databases">
        <title>Complete genome of Phlyctema vagabunda strain 19-DSS-EL-015.</title>
        <authorList>
            <person name="Fiorenzani C."/>
        </authorList>
    </citation>
    <scope>NUCLEOTIDE SEQUENCE [LARGE SCALE GENOMIC DNA]</scope>
    <source>
        <strain evidence="1 2">19-DSS-EL-015</strain>
    </source>
</reference>
<protein>
    <submittedName>
        <fullName evidence="1">Uncharacterized protein</fullName>
    </submittedName>
</protein>
<sequence length="154" mass="16659">MSKHTISIINNTGTTQNYALFNQAPKVLGEMQGQIWSTVNQTVIAVPDMEEASFEMYLRYHGVAGSFDATPSNGAHVTIDQARNVTMGSKKEDGTEILGSTLETTINGSILRFDPGRQPGCAPLGAFELRTASDFTSKIANEGKERPPGLHDRS</sequence>
<evidence type="ECO:0000313" key="2">
    <source>
        <dbReference type="Proteomes" id="UP001629113"/>
    </source>
</evidence>